<sequence>MFGFLKRLPFFRKYFTKPADPNEIIEEQWTADFSKPKKNRFELPSEDSHDGFLRDGALVLGIKRPNCLAFVLDMQFRYGDCILEGSVGVQPNGGYAAAGIGFRMVDERTGYLLLLSSKGYFRVDVIRNGTPLALSGWTEIPGAPAMDGPIPFTIAVYGTHLRIALNGRWAVELNDATLSEGRVGLACACYGAGPKGTTPAPYTAEAYLASFSVESRVREVAAAYSAWESDFPADPASRVALAETFAAMGLPASVLQQLKKNWEFPGYMRTGDELLLAARAALQLALLDEAETYISDCLDIAADSRLRGEALGEQAKLLYLQGNSEALKELGKKLHDEGLADATVQTLLGHAYFESKEYEAAAAAYDGAASLDTESGLPVKNAANTYELLGDRETAFSRYLEAGRKFLNQDNYSDLGTVIPKLLFLDAENWEAHALAGKWAFGIEDWDTAESEFARADALKKKHAKKAADDPALIFLKALLLVRRGRRKEALPLFEAAVSMEPEYGLFHFKLAENRFLLYGDPGDREMEEHIRTALALSPEDGWTANLAAQIELSKGNLETAGTYLEKASAALGDLPPIRVNRAVYTFLSGSLEDALSILESTKAEDPEGVLANCAGNLLVRSGRYEDADDYYRRALRASPDNTEYLTNRASCLIEIGLYGEADELLARAHSAAPSPEILELIAYVATKKGEYPRAEAACQAALAIDPNYPSILVSLGWIYAGAFRWDELEELLVRLDKLSLAGELAGSREELRNKLDEARTRAISCASCGRSWKVLRDPGPVPPIRLYTEPPDDMPAGTCPSCGKTYCIGCGKQHLDADSRFLCPDCGKTLKLTDEGLKKIIYDWAQETLPRPKKRGRPPKKQD</sequence>
<dbReference type="SUPFAM" id="SSF48452">
    <property type="entry name" value="TPR-like"/>
    <property type="match status" value="3"/>
</dbReference>
<organism evidence="2 3">
    <name type="scientific">Breznakiella homolactica</name>
    <dbReference type="NCBI Taxonomy" id="2798577"/>
    <lineage>
        <taxon>Bacteria</taxon>
        <taxon>Pseudomonadati</taxon>
        <taxon>Spirochaetota</taxon>
        <taxon>Spirochaetia</taxon>
        <taxon>Spirochaetales</taxon>
        <taxon>Breznakiellaceae</taxon>
        <taxon>Breznakiella</taxon>
    </lineage>
</organism>
<proteinExistence type="predicted"/>
<dbReference type="EMBL" id="CP067089">
    <property type="protein sequence ID" value="QQO09594.1"/>
    <property type="molecule type" value="Genomic_DNA"/>
</dbReference>
<keyword evidence="3" id="KW-1185">Reference proteome</keyword>
<dbReference type="Pfam" id="PF13181">
    <property type="entry name" value="TPR_8"/>
    <property type="match status" value="1"/>
</dbReference>
<feature type="repeat" description="TPR" evidence="1">
    <location>
        <begin position="471"/>
        <end position="504"/>
    </location>
</feature>
<protein>
    <submittedName>
        <fullName evidence="2">Tetratricopeptide repeat protein</fullName>
    </submittedName>
</protein>
<dbReference type="InterPro" id="IPR019734">
    <property type="entry name" value="TPR_rpt"/>
</dbReference>
<dbReference type="InterPro" id="IPR011990">
    <property type="entry name" value="TPR-like_helical_dom_sf"/>
</dbReference>
<evidence type="ECO:0000256" key="1">
    <source>
        <dbReference type="PROSITE-ProRule" id="PRU00339"/>
    </source>
</evidence>
<evidence type="ECO:0000313" key="3">
    <source>
        <dbReference type="Proteomes" id="UP000595917"/>
    </source>
</evidence>
<dbReference type="Gene3D" id="2.60.120.560">
    <property type="entry name" value="Exo-inulinase, domain 1"/>
    <property type="match status" value="1"/>
</dbReference>
<accession>A0A7T7XNG8</accession>
<dbReference type="PROSITE" id="PS50005">
    <property type="entry name" value="TPR"/>
    <property type="match status" value="3"/>
</dbReference>
<dbReference type="AlphaFoldDB" id="A0A7T7XNG8"/>
<dbReference type="PANTHER" id="PTHR12558">
    <property type="entry name" value="CELL DIVISION CYCLE 16,23,27"/>
    <property type="match status" value="1"/>
</dbReference>
<gene>
    <name evidence="2" type="ORF">JFL75_01360</name>
</gene>
<evidence type="ECO:0000313" key="2">
    <source>
        <dbReference type="EMBL" id="QQO09594.1"/>
    </source>
</evidence>
<dbReference type="SMART" id="SM00028">
    <property type="entry name" value="TPR"/>
    <property type="match status" value="5"/>
</dbReference>
<dbReference type="PANTHER" id="PTHR12558:SF13">
    <property type="entry name" value="CELL DIVISION CYCLE PROTEIN 27 HOMOLOG"/>
    <property type="match status" value="1"/>
</dbReference>
<keyword evidence="1" id="KW-0802">TPR repeat</keyword>
<dbReference type="Pfam" id="PF13432">
    <property type="entry name" value="TPR_16"/>
    <property type="match status" value="2"/>
</dbReference>
<dbReference type="Proteomes" id="UP000595917">
    <property type="component" value="Chromosome"/>
</dbReference>
<dbReference type="KEGG" id="bhc:JFL75_01360"/>
<feature type="repeat" description="TPR" evidence="1">
    <location>
        <begin position="342"/>
        <end position="375"/>
    </location>
</feature>
<dbReference type="Gene3D" id="1.25.40.10">
    <property type="entry name" value="Tetratricopeptide repeat domain"/>
    <property type="match status" value="2"/>
</dbReference>
<dbReference type="RefSeq" id="WP_215626897.1">
    <property type="nucleotide sequence ID" value="NZ_CP067089.2"/>
</dbReference>
<reference evidence="2" key="1">
    <citation type="submission" date="2021-01" db="EMBL/GenBank/DDBJ databases">
        <title>Description of Breznakiella homolactica.</title>
        <authorList>
            <person name="Song Y."/>
            <person name="Brune A."/>
        </authorList>
    </citation>
    <scope>NUCLEOTIDE SEQUENCE</scope>
    <source>
        <strain evidence="2">RmG30</strain>
    </source>
</reference>
<feature type="repeat" description="TPR" evidence="1">
    <location>
        <begin position="609"/>
        <end position="642"/>
    </location>
</feature>
<name>A0A7T7XNG8_9SPIR</name>